<dbReference type="PROSITE" id="PS50943">
    <property type="entry name" value="HTH_CROC1"/>
    <property type="match status" value="1"/>
</dbReference>
<dbReference type="InterPro" id="IPR001387">
    <property type="entry name" value="Cro/C1-type_HTH"/>
</dbReference>
<dbReference type="Proteomes" id="UP000221982">
    <property type="component" value="Segment"/>
</dbReference>
<evidence type="ECO:0000313" key="3">
    <source>
        <dbReference type="Proteomes" id="UP000221982"/>
    </source>
</evidence>
<protein>
    <submittedName>
        <fullName evidence="2">DNA-binding protein</fullName>
    </submittedName>
</protein>
<dbReference type="CDD" id="cd00093">
    <property type="entry name" value="HTH_XRE"/>
    <property type="match status" value="1"/>
</dbReference>
<proteinExistence type="predicted"/>
<dbReference type="Gene3D" id="1.10.260.40">
    <property type="entry name" value="lambda repressor-like DNA-binding domains"/>
    <property type="match status" value="1"/>
</dbReference>
<reference evidence="2 3" key="1">
    <citation type="journal article" date="2017" name="Sci. Rep.">
        <title>Pneumococcal prophages are diverse, but not without structure or history.</title>
        <authorList>
            <person name="Brueggemann A.B."/>
            <person name="Harrold C.L."/>
            <person name="Rezaei Javan R."/>
            <person name="van Tonder A.J."/>
            <person name="McDonnell A.J."/>
            <person name="Edwards B.A."/>
        </authorList>
    </citation>
    <scope>NUCLEOTIDE SEQUENCE [LARGE SCALE GENOMIC DNA]</scope>
</reference>
<dbReference type="EMBL" id="KY065493">
    <property type="protein sequence ID" value="APD23903.1"/>
    <property type="molecule type" value="Genomic_DNA"/>
</dbReference>
<dbReference type="SUPFAM" id="SSF47413">
    <property type="entry name" value="lambda repressor-like DNA-binding domains"/>
    <property type="match status" value="1"/>
</dbReference>
<feature type="domain" description="HTH cro/C1-type" evidence="1">
    <location>
        <begin position="18"/>
        <end position="70"/>
    </location>
</feature>
<sequence>MSRLRKADKSMFSTFEIVKDLCEKQGISLNTLEEKLELGKNSLYGLKRNQPSAERLQQIADYFNVSTDYLLGRTDNPTIANKKEQFFFEGKEVDVEELASTAMRFNGKPLTEEDKKAIQNIIEIYLRKQ</sequence>
<keyword evidence="3" id="KW-1185">Reference proteome</keyword>
<dbReference type="Pfam" id="PF01381">
    <property type="entry name" value="HTH_3"/>
    <property type="match status" value="1"/>
</dbReference>
<evidence type="ECO:0000313" key="2">
    <source>
        <dbReference type="EMBL" id="APD23903.1"/>
    </source>
</evidence>
<dbReference type="SMART" id="SM00530">
    <property type="entry name" value="HTH_XRE"/>
    <property type="match status" value="1"/>
</dbReference>
<name>A0A1S5SED8_9CAUD</name>
<keyword evidence="2" id="KW-0238">DNA-binding</keyword>
<accession>A0A1S5SED8</accession>
<gene>
    <name evidence="2" type="ORF">IPP55_00004</name>
</gene>
<dbReference type="GO" id="GO:0003677">
    <property type="term" value="F:DNA binding"/>
    <property type="evidence" value="ECO:0007669"/>
    <property type="project" value="UniProtKB-KW"/>
</dbReference>
<evidence type="ECO:0000259" key="1">
    <source>
        <dbReference type="PROSITE" id="PS50943"/>
    </source>
</evidence>
<dbReference type="InterPro" id="IPR010982">
    <property type="entry name" value="Lambda_DNA-bd_dom_sf"/>
</dbReference>
<organism evidence="2 3">
    <name type="scientific">Streptococcus phage IPP55</name>
    <dbReference type="NCBI Taxonomy" id="1916193"/>
    <lineage>
        <taxon>Viruses</taxon>
        <taxon>Duplodnaviria</taxon>
        <taxon>Heunggongvirae</taxon>
        <taxon>Uroviricota</taxon>
        <taxon>Caudoviricetes</taxon>
        <taxon>Paclarkvirus</taxon>
        <taxon>Paclarkvirus IPP55</taxon>
    </lineage>
</organism>